<dbReference type="Proteomes" id="UP001607151">
    <property type="component" value="Unassembled WGS sequence"/>
</dbReference>
<dbReference type="Pfam" id="PF00672">
    <property type="entry name" value="HAMP"/>
    <property type="match status" value="1"/>
</dbReference>
<evidence type="ECO:0000256" key="6">
    <source>
        <dbReference type="ARBA" id="ARBA00022553"/>
    </source>
</evidence>
<keyword evidence="9" id="KW-0547">Nucleotide-binding</keyword>
<dbReference type="PROSITE" id="PS50109">
    <property type="entry name" value="HIS_KIN"/>
    <property type="match status" value="1"/>
</dbReference>
<evidence type="ECO:0000256" key="10">
    <source>
        <dbReference type="ARBA" id="ARBA00022777"/>
    </source>
</evidence>
<comment type="subcellular location">
    <subcellularLocation>
        <location evidence="2">Cell inner membrane</location>
        <topology evidence="2">Multi-pass membrane protein</topology>
    </subcellularLocation>
</comment>
<dbReference type="RefSeq" id="WP_394607116.1">
    <property type="nucleotide sequence ID" value="NZ_JBIHSN010000002.1"/>
</dbReference>
<dbReference type="SMART" id="SM00304">
    <property type="entry name" value="HAMP"/>
    <property type="match status" value="1"/>
</dbReference>
<evidence type="ECO:0000259" key="16">
    <source>
        <dbReference type="PROSITE" id="PS50109"/>
    </source>
</evidence>
<dbReference type="Pfam" id="PF00512">
    <property type="entry name" value="HisKA"/>
    <property type="match status" value="1"/>
</dbReference>
<dbReference type="EC" id="2.7.13.3" evidence="3"/>
<evidence type="ECO:0000256" key="2">
    <source>
        <dbReference type="ARBA" id="ARBA00004429"/>
    </source>
</evidence>
<dbReference type="InterPro" id="IPR036890">
    <property type="entry name" value="HATPase_C_sf"/>
</dbReference>
<dbReference type="SMART" id="SM00387">
    <property type="entry name" value="HATPase_c"/>
    <property type="match status" value="1"/>
</dbReference>
<dbReference type="NCBIfam" id="NF007004">
    <property type="entry name" value="PRK09467.1"/>
    <property type="match status" value="1"/>
</dbReference>
<evidence type="ECO:0000256" key="3">
    <source>
        <dbReference type="ARBA" id="ARBA00012438"/>
    </source>
</evidence>
<evidence type="ECO:0000256" key="15">
    <source>
        <dbReference type="SAM" id="Phobius"/>
    </source>
</evidence>
<dbReference type="SUPFAM" id="SSF158472">
    <property type="entry name" value="HAMP domain-like"/>
    <property type="match status" value="1"/>
</dbReference>
<keyword evidence="10 18" id="KW-0418">Kinase</keyword>
<evidence type="ECO:0000256" key="7">
    <source>
        <dbReference type="ARBA" id="ARBA00022679"/>
    </source>
</evidence>
<dbReference type="EMBL" id="JBIHSN010000002">
    <property type="protein sequence ID" value="MFH0264190.1"/>
    <property type="molecule type" value="Genomic_DNA"/>
</dbReference>
<accession>A0ABW7IRF3</accession>
<dbReference type="Gene3D" id="1.10.287.130">
    <property type="match status" value="1"/>
</dbReference>
<keyword evidence="12 15" id="KW-1133">Transmembrane helix</keyword>
<feature type="domain" description="Histidine kinase" evidence="16">
    <location>
        <begin position="234"/>
        <end position="438"/>
    </location>
</feature>
<dbReference type="SUPFAM" id="SSF55874">
    <property type="entry name" value="ATPase domain of HSP90 chaperone/DNA topoisomerase II/histidine kinase"/>
    <property type="match status" value="1"/>
</dbReference>
<keyword evidence="19" id="KW-1185">Reference proteome</keyword>
<dbReference type="PRINTS" id="PR00344">
    <property type="entry name" value="BCTRLSENSOR"/>
</dbReference>
<feature type="transmembrane region" description="Helical" evidence="15">
    <location>
        <begin position="12"/>
        <end position="36"/>
    </location>
</feature>
<dbReference type="CDD" id="cd00082">
    <property type="entry name" value="HisKA"/>
    <property type="match status" value="1"/>
</dbReference>
<dbReference type="InterPro" id="IPR005467">
    <property type="entry name" value="His_kinase_dom"/>
</dbReference>
<evidence type="ECO:0000256" key="14">
    <source>
        <dbReference type="ARBA" id="ARBA00023136"/>
    </source>
</evidence>
<evidence type="ECO:0000256" key="11">
    <source>
        <dbReference type="ARBA" id="ARBA00022840"/>
    </source>
</evidence>
<dbReference type="Pfam" id="PF02518">
    <property type="entry name" value="HATPase_c"/>
    <property type="match status" value="1"/>
</dbReference>
<gene>
    <name evidence="18" type="primary">envZ</name>
    <name evidence="18" type="ORF">ACGRQ9_01350</name>
</gene>
<evidence type="ECO:0000256" key="5">
    <source>
        <dbReference type="ARBA" id="ARBA00022519"/>
    </source>
</evidence>
<dbReference type="PANTHER" id="PTHR44936:SF5">
    <property type="entry name" value="SENSOR HISTIDINE KINASE ENVZ"/>
    <property type="match status" value="1"/>
</dbReference>
<dbReference type="InterPro" id="IPR003661">
    <property type="entry name" value="HisK_dim/P_dom"/>
</dbReference>
<evidence type="ECO:0000256" key="12">
    <source>
        <dbReference type="ARBA" id="ARBA00022989"/>
    </source>
</evidence>
<dbReference type="SUPFAM" id="SSF47384">
    <property type="entry name" value="Homodimeric domain of signal transducing histidine kinase"/>
    <property type="match status" value="1"/>
</dbReference>
<dbReference type="InterPro" id="IPR003594">
    <property type="entry name" value="HATPase_dom"/>
</dbReference>
<evidence type="ECO:0000256" key="8">
    <source>
        <dbReference type="ARBA" id="ARBA00022692"/>
    </source>
</evidence>
<evidence type="ECO:0000313" key="18">
    <source>
        <dbReference type="EMBL" id="MFH0264190.1"/>
    </source>
</evidence>
<keyword evidence="14 15" id="KW-0472">Membrane</keyword>
<feature type="domain" description="HAMP" evidence="17">
    <location>
        <begin position="174"/>
        <end position="226"/>
    </location>
</feature>
<keyword evidence="5" id="KW-0997">Cell inner membrane</keyword>
<keyword evidence="4" id="KW-1003">Cell membrane</keyword>
<protein>
    <recommendedName>
        <fullName evidence="3">histidine kinase</fullName>
        <ecNumber evidence="3">2.7.13.3</ecNumber>
    </recommendedName>
</protein>
<dbReference type="CDD" id="cd06225">
    <property type="entry name" value="HAMP"/>
    <property type="match status" value="1"/>
</dbReference>
<evidence type="ECO:0000256" key="4">
    <source>
        <dbReference type="ARBA" id="ARBA00022475"/>
    </source>
</evidence>
<reference evidence="18 19" key="1">
    <citation type="submission" date="2024-10" db="EMBL/GenBank/DDBJ databases">
        <authorList>
            <person name="Yibar A."/>
            <person name="Saticioglu I.B."/>
            <person name="Duman M."/>
            <person name="Ajmi N."/>
            <person name="Gurler F."/>
            <person name="Ay H."/>
            <person name="Onuk E."/>
            <person name="Guler S."/>
            <person name="Romalde J.L."/>
        </authorList>
    </citation>
    <scope>NUCLEOTIDE SEQUENCE [LARGE SCALE GENOMIC DNA]</scope>
    <source>
        <strain evidence="18 19">14-MA-B</strain>
    </source>
</reference>
<evidence type="ECO:0000256" key="13">
    <source>
        <dbReference type="ARBA" id="ARBA00023012"/>
    </source>
</evidence>
<dbReference type="GO" id="GO:0004673">
    <property type="term" value="F:protein histidine kinase activity"/>
    <property type="evidence" value="ECO:0007669"/>
    <property type="project" value="UniProtKB-EC"/>
</dbReference>
<sequence>MLRFRSSRTQTVFFLVVLLIASQVLSYMIVFNYALLPSLKQFNRILSHEVRVMLDEEDMLKGTDESERPFRRELLAELGVSIYPDDALEAQEFYHASAIDFLSEEMSSQVGSPTEVRLILGRESYVLWLKIDNLPHRLIRIPLTELTEKDFAPLFRNSLLIALLLIAGMWFFMRLQNRPLVALEAAAKKVGKGEIPEPVPEKGSTEILAVTKAFNQMSKGIQALEEDRALLMSGISHDLRTPLTRIRLATEMMSPEDDYLAESMIKDTEECNDIISQFMDYLKPAQTNEHKAVDLNQIVSDVVKAEQDKHSTEFELITAKDIRDALGEAVAIKRVVSNLIVNAIRYGNGWIKVSTGMTADNKLVWVTVEDNGPGIDKNKLESLFEPFTRGDTARGSSEGAGLGLAIVKRIVSQHQGLIVVTNRTEGGLKVQISIPTAKKEKRLVREG</sequence>
<organism evidence="18 19">
    <name type="scientific">Vibrio rumoiensis</name>
    <dbReference type="NCBI Taxonomy" id="76258"/>
    <lineage>
        <taxon>Bacteria</taxon>
        <taxon>Pseudomonadati</taxon>
        <taxon>Pseudomonadota</taxon>
        <taxon>Gammaproteobacteria</taxon>
        <taxon>Vibrionales</taxon>
        <taxon>Vibrionaceae</taxon>
        <taxon>Vibrio</taxon>
    </lineage>
</organism>
<dbReference type="InterPro" id="IPR050980">
    <property type="entry name" value="2C_sensor_his_kinase"/>
</dbReference>
<dbReference type="PANTHER" id="PTHR44936">
    <property type="entry name" value="SENSOR PROTEIN CREC"/>
    <property type="match status" value="1"/>
</dbReference>
<dbReference type="SMART" id="SM00388">
    <property type="entry name" value="HisKA"/>
    <property type="match status" value="1"/>
</dbReference>
<keyword evidence="13" id="KW-0902">Two-component regulatory system</keyword>
<name>A0ABW7IRF3_9VIBR</name>
<evidence type="ECO:0000313" key="19">
    <source>
        <dbReference type="Proteomes" id="UP001607151"/>
    </source>
</evidence>
<evidence type="ECO:0000259" key="17">
    <source>
        <dbReference type="PROSITE" id="PS50885"/>
    </source>
</evidence>
<comment type="caution">
    <text evidence="18">The sequence shown here is derived from an EMBL/GenBank/DDBJ whole genome shotgun (WGS) entry which is preliminary data.</text>
</comment>
<keyword evidence="11" id="KW-0067">ATP-binding</keyword>
<dbReference type="InterPro" id="IPR003660">
    <property type="entry name" value="HAMP_dom"/>
</dbReference>
<keyword evidence="7 18" id="KW-0808">Transferase</keyword>
<keyword evidence="6" id="KW-0597">Phosphoprotein</keyword>
<proteinExistence type="predicted"/>
<dbReference type="PROSITE" id="PS50885">
    <property type="entry name" value="HAMP"/>
    <property type="match status" value="1"/>
</dbReference>
<keyword evidence="8 15" id="KW-0812">Transmembrane</keyword>
<comment type="catalytic activity">
    <reaction evidence="1">
        <text>ATP + protein L-histidine = ADP + protein N-phospho-L-histidine.</text>
        <dbReference type="EC" id="2.7.13.3"/>
    </reaction>
</comment>
<evidence type="ECO:0000256" key="1">
    <source>
        <dbReference type="ARBA" id="ARBA00000085"/>
    </source>
</evidence>
<dbReference type="InterPro" id="IPR004358">
    <property type="entry name" value="Sig_transdc_His_kin-like_C"/>
</dbReference>
<evidence type="ECO:0000256" key="9">
    <source>
        <dbReference type="ARBA" id="ARBA00022741"/>
    </source>
</evidence>
<dbReference type="Gene3D" id="3.30.565.10">
    <property type="entry name" value="Histidine kinase-like ATPase, C-terminal domain"/>
    <property type="match status" value="1"/>
</dbReference>
<dbReference type="InterPro" id="IPR036097">
    <property type="entry name" value="HisK_dim/P_sf"/>
</dbReference>